<protein>
    <submittedName>
        <fullName evidence="1">Uncharacterized protein</fullName>
    </submittedName>
</protein>
<sequence>MLFVKREKAEKLLVELLNQVREGKTSPDLFGNSLLGTALDRTFNLLDADGDETVMEQVPAVGQQGIMAMQHFLRGIHHCRLEVKMRWDTPTKQYRTWAGTTNRLVSLSSQLGHMREEAPESFSFAGLVLSLKGFIEVQDERQGRIVARYPEEALLAAIQSLHVGQECQGSMVKLTTVHTTTGARKSSFILMAITGR</sequence>
<dbReference type="EMBL" id="JABBGH010000002">
    <property type="protein sequence ID" value="NML65908.1"/>
    <property type="molecule type" value="Genomic_DNA"/>
</dbReference>
<evidence type="ECO:0000313" key="2">
    <source>
        <dbReference type="Proteomes" id="UP000559626"/>
    </source>
</evidence>
<dbReference type="RefSeq" id="WP_169531532.1">
    <property type="nucleotide sequence ID" value="NZ_JABBGH010000002.1"/>
</dbReference>
<dbReference type="Proteomes" id="UP000559626">
    <property type="component" value="Unassembled WGS sequence"/>
</dbReference>
<gene>
    <name evidence="1" type="ORF">HHL22_11895</name>
</gene>
<reference evidence="1 2" key="1">
    <citation type="submission" date="2020-04" db="EMBL/GenBank/DDBJ databases">
        <title>Hymenobacter polaris sp. nov., isolated from Arctic soil.</title>
        <authorList>
            <person name="Dahal R.H."/>
        </authorList>
    </citation>
    <scope>NUCLEOTIDE SEQUENCE [LARGE SCALE GENOMIC DNA]</scope>
    <source>
        <strain evidence="1 2">RP-2-7</strain>
    </source>
</reference>
<evidence type="ECO:0000313" key="1">
    <source>
        <dbReference type="EMBL" id="NML65908.1"/>
    </source>
</evidence>
<name>A0A7Y0FMI2_9BACT</name>
<organism evidence="1 2">
    <name type="scientific">Hymenobacter polaris</name>
    <dbReference type="NCBI Taxonomy" id="2682546"/>
    <lineage>
        <taxon>Bacteria</taxon>
        <taxon>Pseudomonadati</taxon>
        <taxon>Bacteroidota</taxon>
        <taxon>Cytophagia</taxon>
        <taxon>Cytophagales</taxon>
        <taxon>Hymenobacteraceae</taxon>
        <taxon>Hymenobacter</taxon>
    </lineage>
</organism>
<comment type="caution">
    <text evidence="1">The sequence shown here is derived from an EMBL/GenBank/DDBJ whole genome shotgun (WGS) entry which is preliminary data.</text>
</comment>
<dbReference type="AlphaFoldDB" id="A0A7Y0FMI2"/>
<proteinExistence type="predicted"/>
<keyword evidence="2" id="KW-1185">Reference proteome</keyword>
<accession>A0A7Y0FMI2</accession>